<dbReference type="InterPro" id="IPR008927">
    <property type="entry name" value="6-PGluconate_DH-like_C_sf"/>
</dbReference>
<keyword evidence="14" id="KW-1185">Reference proteome</keyword>
<dbReference type="SUPFAM" id="SSF52096">
    <property type="entry name" value="ClpP/crotonase"/>
    <property type="match status" value="1"/>
</dbReference>
<evidence type="ECO:0000256" key="1">
    <source>
        <dbReference type="ARBA" id="ARBA00005005"/>
    </source>
</evidence>
<dbReference type="Gene3D" id="1.10.1040.10">
    <property type="entry name" value="N-(1-d-carboxylethyl)-l-norvaline Dehydrogenase, domain 2"/>
    <property type="match status" value="2"/>
</dbReference>
<dbReference type="Pfam" id="PF00725">
    <property type="entry name" value="3HCDH"/>
    <property type="match status" value="2"/>
</dbReference>
<feature type="domain" description="3-hydroxyacyl-CoA dehydrogenase C-terminal" evidence="11">
    <location>
        <begin position="158"/>
        <end position="246"/>
    </location>
</feature>
<dbReference type="PANTHER" id="PTHR48075">
    <property type="entry name" value="3-HYDROXYACYL-COA DEHYDROGENASE FAMILY PROTEIN"/>
    <property type="match status" value="1"/>
</dbReference>
<evidence type="ECO:0000256" key="3">
    <source>
        <dbReference type="ARBA" id="ARBA00008750"/>
    </source>
</evidence>
<reference evidence="13 14" key="1">
    <citation type="submission" date="2014-01" db="EMBL/GenBank/DDBJ databases">
        <authorList>
            <consortium name="DOE Joint Genome Institute"/>
            <person name="Anderson I."/>
            <person name="Huntemann M."/>
            <person name="Han J."/>
            <person name="Chen A."/>
            <person name="Kyrpides N."/>
            <person name="Mavromatis K."/>
            <person name="Markowitz V."/>
            <person name="Palaniappan K."/>
            <person name="Ivanova N."/>
            <person name="Schaumberg A."/>
            <person name="Pati A."/>
            <person name="Liolios K."/>
            <person name="Nordberg H.P."/>
            <person name="Cantor M.N."/>
            <person name="Hua S.X."/>
            <person name="Woyke T."/>
        </authorList>
    </citation>
    <scope>NUCLEOTIDE SEQUENCE [LARGE SCALE GENOMIC DNA]</scope>
    <source>
        <strain evidence="13 14">XH-48</strain>
        <plasmid evidence="14">2</plasmid>
    </source>
</reference>
<dbReference type="InterPro" id="IPR036291">
    <property type="entry name" value="NAD(P)-bd_dom_sf"/>
</dbReference>
<keyword evidence="13" id="KW-0614">Plasmid</keyword>
<dbReference type="InterPro" id="IPR006176">
    <property type="entry name" value="3-OHacyl-CoA_DH_NAD-bd"/>
</dbReference>
<dbReference type="GO" id="GO:0016616">
    <property type="term" value="F:oxidoreductase activity, acting on the CH-OH group of donors, NAD or NADP as acceptor"/>
    <property type="evidence" value="ECO:0007669"/>
    <property type="project" value="InterPro"/>
</dbReference>
<dbReference type="FunFam" id="1.10.12.10:FF:000001">
    <property type="entry name" value="Probable enoyl-CoA hydratase, mitochondrial"/>
    <property type="match status" value="1"/>
</dbReference>
<evidence type="ECO:0000256" key="4">
    <source>
        <dbReference type="ARBA" id="ARBA00012076"/>
    </source>
</evidence>
<dbReference type="Gene3D" id="3.40.50.720">
    <property type="entry name" value="NAD(P)-binding Rossmann-like Domain"/>
    <property type="match status" value="1"/>
</dbReference>
<evidence type="ECO:0000313" key="13">
    <source>
        <dbReference type="EMBL" id="AHG02081.1"/>
    </source>
</evidence>
<dbReference type="PANTHER" id="PTHR48075:SF5">
    <property type="entry name" value="3-HYDROXYBUTYRYL-COA DEHYDROGENASE"/>
    <property type="match status" value="1"/>
</dbReference>
<sequence length="619" mass="67592">MRDIEESYVADGYEQLEWSVEKLAEKGQLGDDPDTILERVSTTTDLSRAVVDADIVIEAIPEDLEMKQGLFRDVEDAAEDDAILATNTSSLRVGDIAEPLKRPERFCGLHFFNPPVKMDLVEVASGEQTDDEVIDAAETFVESLDKTAVLVRKDVPEFVVNNVLVPFMEEAAWMFDEGKAEARQADAAMVFRRGYPMGPFELADFGGLDVLAHSREQWGKPLPDCVETRVANDDLGQKTGKGFYDYENGDTYQADGVDYEPGDGEGFDTLRIEARMVNEAARLVGQDVADPEDIDIAMRLGGGLPEGTCRTGDKLGLDRMLEKIESLYEETGAARYEPADYLVELVEAGHTGEDAGRGFYDYADGGPYHYIAHTLDDDGVLEVTFDREERLNALSTDMLAEIQRLLESVDTDEVACVTFEGAGDRAFSAGADITGFTIAEPTDLMEVDEAVETIYEFERPTIAKVDGLCLGGGFEITLACDIRIATEESKLGSPEINLGLIPGGGGTQRLVRLVGGPRTKELVFKGEQISAERAADWGILNRAVPADEFEATVDEFITTIANGPQTALKAAKRVINEGQDASLNTAIAMESQAFGLLATTDDMLEGVEAFTHDRDPQFD</sequence>
<evidence type="ECO:0000256" key="9">
    <source>
        <dbReference type="ARBA" id="ARBA00023239"/>
    </source>
</evidence>
<dbReference type="PROSITE" id="PS00166">
    <property type="entry name" value="ENOYL_COA_HYDRATASE"/>
    <property type="match status" value="1"/>
</dbReference>
<dbReference type="eggNOG" id="arCOG00249">
    <property type="taxonomic scope" value="Archaea"/>
</dbReference>
<dbReference type="InterPro" id="IPR029045">
    <property type="entry name" value="ClpP/crotonase-like_dom_sf"/>
</dbReference>
<keyword evidence="5" id="KW-0276">Fatty acid metabolism</keyword>
<dbReference type="InterPro" id="IPR006108">
    <property type="entry name" value="3HC_DH_C"/>
</dbReference>
<keyword evidence="8" id="KW-0443">Lipid metabolism</keyword>
<organism evidence="13 14">
    <name type="scientific">Halostagnicola larsenii XH-48</name>
    <dbReference type="NCBI Taxonomy" id="797299"/>
    <lineage>
        <taxon>Archaea</taxon>
        <taxon>Methanobacteriati</taxon>
        <taxon>Methanobacteriota</taxon>
        <taxon>Stenosarchaea group</taxon>
        <taxon>Halobacteria</taxon>
        <taxon>Halobacteriales</taxon>
        <taxon>Natrialbaceae</taxon>
        <taxon>Halostagnicola</taxon>
    </lineage>
</organism>
<dbReference type="GO" id="GO:0070403">
    <property type="term" value="F:NAD+ binding"/>
    <property type="evidence" value="ECO:0007669"/>
    <property type="project" value="InterPro"/>
</dbReference>
<dbReference type="GO" id="GO:0006635">
    <property type="term" value="P:fatty acid beta-oxidation"/>
    <property type="evidence" value="ECO:0007669"/>
    <property type="project" value="UniProtKB-UniPathway"/>
</dbReference>
<evidence type="ECO:0000259" key="11">
    <source>
        <dbReference type="Pfam" id="PF00725"/>
    </source>
</evidence>
<accession>W0JU00</accession>
<feature type="domain" description="3-hydroxyacyl-CoA dehydrogenase NAD binding" evidence="12">
    <location>
        <begin position="1"/>
        <end position="154"/>
    </location>
</feature>
<dbReference type="Pfam" id="PF02737">
    <property type="entry name" value="3HCDH_N"/>
    <property type="match status" value="1"/>
</dbReference>
<comment type="pathway">
    <text evidence="1">Lipid metabolism; fatty acid beta-oxidation.</text>
</comment>
<gene>
    <name evidence="13" type="ORF">HALLA_01895</name>
</gene>
<dbReference type="UniPathway" id="UPA00659"/>
<dbReference type="EMBL" id="CP007057">
    <property type="protein sequence ID" value="AHG02081.1"/>
    <property type="molecule type" value="Genomic_DNA"/>
</dbReference>
<dbReference type="PATRIC" id="fig|797299.3.peg.3764"/>
<dbReference type="Proteomes" id="UP000019024">
    <property type="component" value="Plasmid unnamed2"/>
</dbReference>
<keyword evidence="7" id="KW-0520">NAD</keyword>
<dbReference type="Pfam" id="PF00378">
    <property type="entry name" value="ECH_1"/>
    <property type="match status" value="1"/>
</dbReference>
<evidence type="ECO:0000256" key="5">
    <source>
        <dbReference type="ARBA" id="ARBA00022832"/>
    </source>
</evidence>
<dbReference type="InterPro" id="IPR013328">
    <property type="entry name" value="6PGD_dom2"/>
</dbReference>
<dbReference type="EC" id="4.2.1.17" evidence="4"/>
<evidence type="ECO:0000256" key="8">
    <source>
        <dbReference type="ARBA" id="ARBA00023098"/>
    </source>
</evidence>
<geneLocation type="plasmid" evidence="13">
    <name>unnamed</name>
</geneLocation>
<evidence type="ECO:0000259" key="12">
    <source>
        <dbReference type="Pfam" id="PF02737"/>
    </source>
</evidence>
<dbReference type="HOGENOM" id="CLU_010448_2_1_2"/>
<name>W0JU00_9EURY</name>
<evidence type="ECO:0000256" key="2">
    <source>
        <dbReference type="ARBA" id="ARBA00005254"/>
    </source>
</evidence>
<dbReference type="GO" id="GO:0004300">
    <property type="term" value="F:enoyl-CoA hydratase activity"/>
    <property type="evidence" value="ECO:0007669"/>
    <property type="project" value="UniProtKB-EC"/>
</dbReference>
<keyword evidence="9" id="KW-0456">Lyase</keyword>
<dbReference type="SUPFAM" id="SSF51735">
    <property type="entry name" value="NAD(P)-binding Rossmann-fold domains"/>
    <property type="match status" value="1"/>
</dbReference>
<evidence type="ECO:0000313" key="14">
    <source>
        <dbReference type="Proteomes" id="UP000019024"/>
    </source>
</evidence>
<dbReference type="Gene3D" id="3.90.226.10">
    <property type="entry name" value="2-enoyl-CoA Hydratase, Chain A, domain 1"/>
    <property type="match status" value="1"/>
</dbReference>
<evidence type="ECO:0000256" key="10">
    <source>
        <dbReference type="RuleBase" id="RU003707"/>
    </source>
</evidence>
<evidence type="ECO:0000256" key="6">
    <source>
        <dbReference type="ARBA" id="ARBA00023002"/>
    </source>
</evidence>
<proteinExistence type="inferred from homology"/>
<feature type="domain" description="3-hydroxyacyl-CoA dehydrogenase C-terminal" evidence="11">
    <location>
        <begin position="266"/>
        <end position="362"/>
    </location>
</feature>
<evidence type="ECO:0000256" key="7">
    <source>
        <dbReference type="ARBA" id="ARBA00023027"/>
    </source>
</evidence>
<comment type="similarity">
    <text evidence="2 10">Belongs to the enoyl-CoA hydratase/isomerase family.</text>
</comment>
<keyword evidence="6" id="KW-0560">Oxidoreductase</keyword>
<dbReference type="InterPro" id="IPR001753">
    <property type="entry name" value="Enoyl-CoA_hydra/iso"/>
</dbReference>
<dbReference type="InterPro" id="IPR018376">
    <property type="entry name" value="Enoyl-CoA_hyd/isom_CS"/>
</dbReference>
<comment type="similarity">
    <text evidence="3">In the N-terminal section; belongs to the enoyl-CoA hydratase/isomerase family.</text>
</comment>
<protein>
    <recommendedName>
        <fullName evidence="4">enoyl-CoA hydratase</fullName>
        <ecNumber evidence="4">4.2.1.17</ecNumber>
    </recommendedName>
</protein>
<dbReference type="AlphaFoldDB" id="W0JU00"/>
<dbReference type="SUPFAM" id="SSF48179">
    <property type="entry name" value="6-phosphogluconate dehydrogenase C-terminal domain-like"/>
    <property type="match status" value="2"/>
</dbReference>
<dbReference type="KEGG" id="hlr:HALLA_01895"/>
<dbReference type="CDD" id="cd06558">
    <property type="entry name" value="crotonase-like"/>
    <property type="match status" value="1"/>
</dbReference>